<evidence type="ECO:0000313" key="6">
    <source>
        <dbReference type="EMBL" id="BDG60715.1"/>
    </source>
</evidence>
<dbReference type="CDD" id="cd00452">
    <property type="entry name" value="KDPG_aldolase"/>
    <property type="match status" value="1"/>
</dbReference>
<dbReference type="NCBIfam" id="TIGR01182">
    <property type="entry name" value="eda"/>
    <property type="match status" value="1"/>
</dbReference>
<sequence length="210" mass="20887">MYRWEIARRIHEERVVAIVRAGSAEAALRAARAILEGGIRVLEVALTTPGGLEAIRALAGETDGALVGAGTVLDAETAVAAVRAGARFLVSPGLFPEVVRAGHRHGVPVLPGAATPTEIAAALEAGADLVKVFPASALGPGFVRAVREALPQAPLVPTGGVGADNAAEWLRAGAAALGVGGALTRGDPAGIAARARELVAAVRAAASGGT</sequence>
<evidence type="ECO:0000256" key="5">
    <source>
        <dbReference type="ARBA" id="ARBA00023277"/>
    </source>
</evidence>
<organism evidence="6 7">
    <name type="scientific">Caldinitratiruptor microaerophilus</name>
    <dbReference type="NCBI Taxonomy" id="671077"/>
    <lineage>
        <taxon>Bacteria</taxon>
        <taxon>Bacillati</taxon>
        <taxon>Bacillota</taxon>
        <taxon>Clostridia</taxon>
        <taxon>Eubacteriales</taxon>
        <taxon>Symbiobacteriaceae</taxon>
        <taxon>Caldinitratiruptor</taxon>
    </lineage>
</organism>
<dbReference type="AlphaFoldDB" id="A0AA35CNS5"/>
<dbReference type="InterPro" id="IPR013785">
    <property type="entry name" value="Aldolase_TIM"/>
</dbReference>
<keyword evidence="7" id="KW-1185">Reference proteome</keyword>
<dbReference type="InterPro" id="IPR000887">
    <property type="entry name" value="Aldlse_KDPG_KHG"/>
</dbReference>
<keyword evidence="5" id="KW-0119">Carbohydrate metabolism</keyword>
<comment type="similarity">
    <text evidence="2">Belongs to the KHG/KDPG aldolase family.</text>
</comment>
<dbReference type="Gene3D" id="3.20.20.70">
    <property type="entry name" value="Aldolase class I"/>
    <property type="match status" value="1"/>
</dbReference>
<comment type="pathway">
    <text evidence="1">Carbohydrate acid metabolism.</text>
</comment>
<dbReference type="KEGG" id="cmic:caldi_18050"/>
<name>A0AA35CNS5_9FIRM</name>
<dbReference type="Proteomes" id="UP001163687">
    <property type="component" value="Chromosome"/>
</dbReference>
<evidence type="ECO:0000256" key="3">
    <source>
        <dbReference type="ARBA" id="ARBA00011233"/>
    </source>
</evidence>
<evidence type="ECO:0000256" key="1">
    <source>
        <dbReference type="ARBA" id="ARBA00004761"/>
    </source>
</evidence>
<dbReference type="SUPFAM" id="SSF51569">
    <property type="entry name" value="Aldolase"/>
    <property type="match status" value="1"/>
</dbReference>
<dbReference type="PANTHER" id="PTHR30246:SF1">
    <property type="entry name" value="2-DEHYDRO-3-DEOXY-6-PHOSPHOGALACTONATE ALDOLASE-RELATED"/>
    <property type="match status" value="1"/>
</dbReference>
<accession>A0AA35CNS5</accession>
<dbReference type="PANTHER" id="PTHR30246">
    <property type="entry name" value="2-KETO-3-DEOXY-6-PHOSPHOGLUCONATE ALDOLASE"/>
    <property type="match status" value="1"/>
</dbReference>
<proteinExistence type="inferred from homology"/>
<dbReference type="GO" id="GO:0016829">
    <property type="term" value="F:lyase activity"/>
    <property type="evidence" value="ECO:0007669"/>
    <property type="project" value="UniProtKB-KW"/>
</dbReference>
<protein>
    <submittedName>
        <fullName evidence="6">Aldolase</fullName>
    </submittedName>
</protein>
<gene>
    <name evidence="6" type="ORF">caldi_18050</name>
</gene>
<reference evidence="6" key="1">
    <citation type="submission" date="2022-03" db="EMBL/GenBank/DDBJ databases">
        <title>Complete genome sequence of Caldinitratiruptor microaerophilus.</title>
        <authorList>
            <person name="Mukaiyama R."/>
            <person name="Nishiyama T."/>
            <person name="Ueda K."/>
        </authorList>
    </citation>
    <scope>NUCLEOTIDE SEQUENCE</scope>
    <source>
        <strain evidence="6">JCM 16183</strain>
    </source>
</reference>
<dbReference type="EMBL" id="AP025628">
    <property type="protein sequence ID" value="BDG60715.1"/>
    <property type="molecule type" value="Genomic_DNA"/>
</dbReference>
<keyword evidence="4" id="KW-0456">Lyase</keyword>
<evidence type="ECO:0000313" key="7">
    <source>
        <dbReference type="Proteomes" id="UP001163687"/>
    </source>
</evidence>
<evidence type="ECO:0000256" key="2">
    <source>
        <dbReference type="ARBA" id="ARBA00006906"/>
    </source>
</evidence>
<comment type="subunit">
    <text evidence="3">Homotrimer.</text>
</comment>
<evidence type="ECO:0000256" key="4">
    <source>
        <dbReference type="ARBA" id="ARBA00023239"/>
    </source>
</evidence>
<dbReference type="Pfam" id="PF01081">
    <property type="entry name" value="Aldolase"/>
    <property type="match status" value="1"/>
</dbReference>